<feature type="coiled-coil region" evidence="1">
    <location>
        <begin position="120"/>
        <end position="218"/>
    </location>
</feature>
<evidence type="ECO:0000313" key="4">
    <source>
        <dbReference type="Proteomes" id="UP001046870"/>
    </source>
</evidence>
<feature type="compositionally biased region" description="Basic and acidic residues" evidence="2">
    <location>
        <begin position="440"/>
        <end position="451"/>
    </location>
</feature>
<dbReference type="GO" id="GO:0000139">
    <property type="term" value="C:Golgi membrane"/>
    <property type="evidence" value="ECO:0007669"/>
    <property type="project" value="InterPro"/>
</dbReference>
<dbReference type="Proteomes" id="UP001046870">
    <property type="component" value="Chromosome 9"/>
</dbReference>
<name>A0A9D3PYD3_MEGAT</name>
<dbReference type="PANTHER" id="PTHR22909:SF24">
    <property type="entry name" value="GOLGI INTEGRAL MEMBRANE PROTEIN 4-RELATED"/>
    <property type="match status" value="1"/>
</dbReference>
<evidence type="ECO:0000256" key="2">
    <source>
        <dbReference type="SAM" id="MobiDB-lite"/>
    </source>
</evidence>
<proteinExistence type="predicted"/>
<feature type="region of interest" description="Disordered" evidence="2">
    <location>
        <begin position="250"/>
        <end position="668"/>
    </location>
</feature>
<feature type="compositionally biased region" description="Basic and acidic residues" evidence="2">
    <location>
        <begin position="495"/>
        <end position="505"/>
    </location>
</feature>
<feature type="compositionally biased region" description="Acidic residues" evidence="2">
    <location>
        <begin position="643"/>
        <end position="658"/>
    </location>
</feature>
<feature type="compositionally biased region" description="Basic and acidic residues" evidence="2">
    <location>
        <begin position="585"/>
        <end position="638"/>
    </location>
</feature>
<evidence type="ECO:0000256" key="1">
    <source>
        <dbReference type="SAM" id="Coils"/>
    </source>
</evidence>
<dbReference type="PANTHER" id="PTHR22909">
    <property type="entry name" value="GOLGI INTEGRAL MEMBRANE PROTEIN 4"/>
    <property type="match status" value="1"/>
</dbReference>
<dbReference type="AlphaFoldDB" id="A0A9D3PYD3"/>
<feature type="compositionally biased region" description="Acidic residues" evidence="2">
    <location>
        <begin position="506"/>
        <end position="529"/>
    </location>
</feature>
<dbReference type="InterPro" id="IPR042336">
    <property type="entry name" value="GOLIM4"/>
</dbReference>
<feature type="compositionally biased region" description="Basic and acidic residues" evidence="2">
    <location>
        <begin position="274"/>
        <end position="296"/>
    </location>
</feature>
<protein>
    <recommendedName>
        <fullName evidence="5">Golgi integral membrane protein 4</fullName>
    </recommendedName>
</protein>
<evidence type="ECO:0008006" key="5">
    <source>
        <dbReference type="Google" id="ProtNLM"/>
    </source>
</evidence>
<reference evidence="3" key="1">
    <citation type="submission" date="2021-01" db="EMBL/GenBank/DDBJ databases">
        <authorList>
            <person name="Zahm M."/>
            <person name="Roques C."/>
            <person name="Cabau C."/>
            <person name="Klopp C."/>
            <person name="Donnadieu C."/>
            <person name="Jouanno E."/>
            <person name="Lampietro C."/>
            <person name="Louis A."/>
            <person name="Herpin A."/>
            <person name="Echchiki A."/>
            <person name="Berthelot C."/>
            <person name="Parey E."/>
            <person name="Roest-Crollius H."/>
            <person name="Braasch I."/>
            <person name="Postlethwait J."/>
            <person name="Bobe J."/>
            <person name="Montfort J."/>
            <person name="Bouchez O."/>
            <person name="Begum T."/>
            <person name="Mejri S."/>
            <person name="Adams A."/>
            <person name="Chen W.-J."/>
            <person name="Guiguen Y."/>
        </authorList>
    </citation>
    <scope>NUCLEOTIDE SEQUENCE</scope>
    <source>
        <strain evidence="3">YG-15Mar2019-1</strain>
        <tissue evidence="3">Brain</tissue>
    </source>
</reference>
<comment type="caution">
    <text evidence="3">The sequence shown here is derived from an EMBL/GenBank/DDBJ whole genome shotgun (WGS) entry which is preliminary data.</text>
</comment>
<feature type="compositionally biased region" description="Low complexity" evidence="2">
    <location>
        <begin position="530"/>
        <end position="545"/>
    </location>
</feature>
<sequence length="668" mass="76820">MSNGMCSRRHKKIFQSLLLFTVSLGLIYGGMVSYEMHKQMKKTEAMALKYQQHQESLSAQLQVVYEHRSRLEKSLQKERLEHKKAKEGQYYLMHKLEAQQILNKEKQDFSNKFNSLHVQHQMLKSQHEELKKQMYDLQEQHQIQVEDHSKVIDEHRQKYDQLRQTKEREISKLEENVYNLQEENKQLRKAHQEVHTQLQDARQRHKDLKSAHDRLALTLEDHKSALAVAQGQIVEFKQLKETLNRMSSLRQVDEKPAQAPAQAAALRADSSHNQPDHKEAQSRVEEGEGHRKDVGEGKQQLAVPQRVVQPEGEAGAGAGEEEGKERGGAREEQQRKEEAEEEMEQAGQPQHPEEPGQPREEEEEEKEPEQNQPDENVLDHNGHQAAPPPARELQPGAQPDMEQQAAAQAEPVKSAYEQQQQVQQREWQLERQRAAAQLAEESRQAHLREQLLRQGNQFDNMDSAVVQGEEDPPNKQEEEGNIQTQLEEEEGEQAEGDHGRNREDNLAEEDVNPEDDPNNQGEDEFEEAQEQGAGAPAGQSQHQAGENQNQPAAAERDERGMAGNPDQQEDPLDEQYQEEGEEEVQDLRLHQRQEEEVVKEAEAPYNDDNREYSLMRQDHMKRQEGPEKEDNAARKEGAATEEGNYEEEEAEVLEDEEGAQDKLARAEI</sequence>
<keyword evidence="4" id="KW-1185">Reference proteome</keyword>
<organism evidence="3 4">
    <name type="scientific">Megalops atlanticus</name>
    <name type="common">Tarpon</name>
    <name type="synonym">Clupea gigantea</name>
    <dbReference type="NCBI Taxonomy" id="7932"/>
    <lineage>
        <taxon>Eukaryota</taxon>
        <taxon>Metazoa</taxon>
        <taxon>Chordata</taxon>
        <taxon>Craniata</taxon>
        <taxon>Vertebrata</taxon>
        <taxon>Euteleostomi</taxon>
        <taxon>Actinopterygii</taxon>
        <taxon>Neopterygii</taxon>
        <taxon>Teleostei</taxon>
        <taxon>Elopiformes</taxon>
        <taxon>Megalopidae</taxon>
        <taxon>Megalops</taxon>
    </lineage>
</organism>
<gene>
    <name evidence="3" type="ORF">MATL_G00119410</name>
</gene>
<dbReference type="OrthoDB" id="6288648at2759"/>
<feature type="compositionally biased region" description="Low complexity" evidence="2">
    <location>
        <begin position="417"/>
        <end position="426"/>
    </location>
</feature>
<feature type="compositionally biased region" description="Acidic residues" evidence="2">
    <location>
        <begin position="567"/>
        <end position="584"/>
    </location>
</feature>
<dbReference type="EMBL" id="JAFDVH010000009">
    <property type="protein sequence ID" value="KAG7470960.1"/>
    <property type="molecule type" value="Genomic_DNA"/>
</dbReference>
<accession>A0A9D3PYD3</accession>
<feature type="compositionally biased region" description="Basic and acidic residues" evidence="2">
    <location>
        <begin position="659"/>
        <end position="668"/>
    </location>
</feature>
<keyword evidence="1" id="KW-0175">Coiled coil</keyword>
<evidence type="ECO:0000313" key="3">
    <source>
        <dbReference type="EMBL" id="KAG7470960.1"/>
    </source>
</evidence>
<feature type="compositionally biased region" description="Basic and acidic residues" evidence="2">
    <location>
        <begin position="321"/>
        <end position="338"/>
    </location>
</feature>